<dbReference type="Pfam" id="PF13561">
    <property type="entry name" value="adh_short_C2"/>
    <property type="match status" value="1"/>
</dbReference>
<dbReference type="EMBL" id="JBHRXJ010000003">
    <property type="protein sequence ID" value="MFC3527726.1"/>
    <property type="molecule type" value="Genomic_DNA"/>
</dbReference>
<organism evidence="3 4">
    <name type="scientific">Paracoccus mangrovi</name>
    <dbReference type="NCBI Taxonomy" id="1715645"/>
    <lineage>
        <taxon>Bacteria</taxon>
        <taxon>Pseudomonadati</taxon>
        <taxon>Pseudomonadota</taxon>
        <taxon>Alphaproteobacteria</taxon>
        <taxon>Rhodobacterales</taxon>
        <taxon>Paracoccaceae</taxon>
        <taxon>Paracoccus</taxon>
    </lineage>
</organism>
<keyword evidence="4" id="KW-1185">Reference proteome</keyword>
<dbReference type="SUPFAM" id="SSF51735">
    <property type="entry name" value="NAD(P)-binding Rossmann-fold domains"/>
    <property type="match status" value="1"/>
</dbReference>
<keyword evidence="2" id="KW-0560">Oxidoreductase</keyword>
<dbReference type="InterPro" id="IPR020904">
    <property type="entry name" value="Sc_DH/Rdtase_CS"/>
</dbReference>
<comment type="caution">
    <text evidence="3">The sequence shown here is derived from an EMBL/GenBank/DDBJ whole genome shotgun (WGS) entry which is preliminary data.</text>
</comment>
<name>A0ABV7R0C1_9RHOB</name>
<evidence type="ECO:0000313" key="4">
    <source>
        <dbReference type="Proteomes" id="UP001595721"/>
    </source>
</evidence>
<dbReference type="PROSITE" id="PS00061">
    <property type="entry name" value="ADH_SHORT"/>
    <property type="match status" value="1"/>
</dbReference>
<proteinExistence type="inferred from homology"/>
<sequence length="248" mass="25747">MGKVMIVTGAARGIGRAVAMMAADRGWDLAINWHSDDAAGHEVIEAVRAKGRRAIGLRGDVAREDDVIALFDAAVRDLGGIDSVIVNAGILAQTMPLAQMSAARMQRVVDVNVMGALLTAREAARRLGRPMDRPSATIVLVSSAAARLGSPGEFVDYAASKGALDSLNIGLAKELAAQNIRVNAVRPGLIETGIHASGGQPDRAQRLAAGVPMARPGSADEVAEAILWLAGEESSYVTGTHLDVTGGR</sequence>
<dbReference type="PANTHER" id="PTHR48107">
    <property type="entry name" value="NADPH-DEPENDENT ALDEHYDE REDUCTASE-LIKE PROTEIN, CHLOROPLASTIC-RELATED"/>
    <property type="match status" value="1"/>
</dbReference>
<evidence type="ECO:0000256" key="2">
    <source>
        <dbReference type="ARBA" id="ARBA00023002"/>
    </source>
</evidence>
<dbReference type="RefSeq" id="WP_377743260.1">
    <property type="nucleotide sequence ID" value="NZ_JBHRXJ010000003.1"/>
</dbReference>
<reference evidence="4" key="1">
    <citation type="journal article" date="2019" name="Int. J. Syst. Evol. Microbiol.">
        <title>The Global Catalogue of Microorganisms (GCM) 10K type strain sequencing project: providing services to taxonomists for standard genome sequencing and annotation.</title>
        <authorList>
            <consortium name="The Broad Institute Genomics Platform"/>
            <consortium name="The Broad Institute Genome Sequencing Center for Infectious Disease"/>
            <person name="Wu L."/>
            <person name="Ma J."/>
        </authorList>
    </citation>
    <scope>NUCLEOTIDE SEQUENCE [LARGE SCALE GENOMIC DNA]</scope>
    <source>
        <strain evidence="4">KCTC 42899</strain>
    </source>
</reference>
<dbReference type="InterPro" id="IPR036291">
    <property type="entry name" value="NAD(P)-bd_dom_sf"/>
</dbReference>
<dbReference type="Proteomes" id="UP001595721">
    <property type="component" value="Unassembled WGS sequence"/>
</dbReference>
<accession>A0ABV7R0C1</accession>
<gene>
    <name evidence="3" type="ORF">ACFOMH_06020</name>
</gene>
<dbReference type="PANTHER" id="PTHR48107:SF7">
    <property type="entry name" value="RE15974P"/>
    <property type="match status" value="1"/>
</dbReference>
<comment type="similarity">
    <text evidence="1">Belongs to the short-chain dehydrogenases/reductases (SDR) family.</text>
</comment>
<dbReference type="Gene3D" id="3.40.50.720">
    <property type="entry name" value="NAD(P)-binding Rossmann-like Domain"/>
    <property type="match status" value="1"/>
</dbReference>
<dbReference type="PRINTS" id="PR00080">
    <property type="entry name" value="SDRFAMILY"/>
</dbReference>
<dbReference type="PRINTS" id="PR00081">
    <property type="entry name" value="GDHRDH"/>
</dbReference>
<evidence type="ECO:0000256" key="1">
    <source>
        <dbReference type="ARBA" id="ARBA00006484"/>
    </source>
</evidence>
<protein>
    <submittedName>
        <fullName evidence="3">SDR family oxidoreductase</fullName>
    </submittedName>
</protein>
<evidence type="ECO:0000313" key="3">
    <source>
        <dbReference type="EMBL" id="MFC3527726.1"/>
    </source>
</evidence>
<dbReference type="InterPro" id="IPR002347">
    <property type="entry name" value="SDR_fam"/>
</dbReference>